<sequence length="415" mass="46923">MKTLEAALPPRKETAAEPNFAAFGNVGSEFVERKVLLEKGDFCLWKDYAAGRVFSVRCDDDSFLHLRLRVDADGELWWFDECPDVKLSNFADLVKFFDYGDVNLFQAYFGKSNVSLRHFKNARNIEFSEGDAEVFLHGFLGRFDNFDLYKGSVYNNSAVKKATVKRMLRNDEERAAQMIKEFNTLQFLAEKLENEGIQRMYALRFPAERNSALLAAYGEAEAIPAKEFIGSNKWKKLTEKERIEMALDLVTTLADMRNVGVLHANLGVDAIAVKPDGRFLVVDFARAIRVEIADELQNVRLQTEAWGPMDSSAFAKARNLAPEMLQTKAFSVASEVYALALFLAEFFAGRSPFGGKSDTEVTAAFLQKTLRPEIQLAHGRLEIFLKRCCSEKPENRPNFKGIYEALCEMKESARG</sequence>
<dbReference type="InterPro" id="IPR050167">
    <property type="entry name" value="Ser_Thr_protein_kinase"/>
</dbReference>
<evidence type="ECO:0000259" key="1">
    <source>
        <dbReference type="PROSITE" id="PS50011"/>
    </source>
</evidence>
<dbReference type="PANTHER" id="PTHR23257:SF706">
    <property type="entry name" value="PROTO-ONCOGENE SERINE_THREONINE-PROTEIN KINASE MOS"/>
    <property type="match status" value="1"/>
</dbReference>
<name>A0A4U5NHK1_STECR</name>
<dbReference type="PANTHER" id="PTHR23257">
    <property type="entry name" value="SERINE-THREONINE PROTEIN KINASE"/>
    <property type="match status" value="1"/>
</dbReference>
<dbReference type="Gene3D" id="1.10.510.10">
    <property type="entry name" value="Transferase(Phosphotransferase) domain 1"/>
    <property type="match status" value="1"/>
</dbReference>
<feature type="domain" description="Protein kinase" evidence="1">
    <location>
        <begin position="134"/>
        <end position="406"/>
    </location>
</feature>
<dbReference type="GO" id="GO:0007165">
    <property type="term" value="P:signal transduction"/>
    <property type="evidence" value="ECO:0007669"/>
    <property type="project" value="TreeGrafter"/>
</dbReference>
<accession>A0A4U5NHK1</accession>
<dbReference type="GO" id="GO:0005524">
    <property type="term" value="F:ATP binding"/>
    <property type="evidence" value="ECO:0007669"/>
    <property type="project" value="InterPro"/>
</dbReference>
<evidence type="ECO:0000313" key="2">
    <source>
        <dbReference type="EMBL" id="TKR82276.1"/>
    </source>
</evidence>
<dbReference type="InterPro" id="IPR001245">
    <property type="entry name" value="Ser-Thr/Tyr_kinase_cat_dom"/>
</dbReference>
<dbReference type="Proteomes" id="UP000298663">
    <property type="component" value="Unassembled WGS sequence"/>
</dbReference>
<dbReference type="SMART" id="SM00220">
    <property type="entry name" value="S_TKc"/>
    <property type="match status" value="1"/>
</dbReference>
<dbReference type="AlphaFoldDB" id="A0A4U5NHK1"/>
<proteinExistence type="predicted"/>
<dbReference type="SUPFAM" id="SSF56112">
    <property type="entry name" value="Protein kinase-like (PK-like)"/>
    <property type="match status" value="1"/>
</dbReference>
<dbReference type="InterPro" id="IPR000719">
    <property type="entry name" value="Prot_kinase_dom"/>
</dbReference>
<gene>
    <name evidence="2" type="ORF">L596_016022</name>
</gene>
<dbReference type="EMBL" id="AZBU02000004">
    <property type="protein sequence ID" value="TKR82276.1"/>
    <property type="molecule type" value="Genomic_DNA"/>
</dbReference>
<protein>
    <recommendedName>
        <fullName evidence="1">Protein kinase domain-containing protein</fullName>
    </recommendedName>
</protein>
<reference evidence="2 3" key="1">
    <citation type="journal article" date="2015" name="Genome Biol.">
        <title>Comparative genomics of Steinernema reveals deeply conserved gene regulatory networks.</title>
        <authorList>
            <person name="Dillman A.R."/>
            <person name="Macchietto M."/>
            <person name="Porter C.F."/>
            <person name="Rogers A."/>
            <person name="Williams B."/>
            <person name="Antoshechkin I."/>
            <person name="Lee M.M."/>
            <person name="Goodwin Z."/>
            <person name="Lu X."/>
            <person name="Lewis E.E."/>
            <person name="Goodrich-Blair H."/>
            <person name="Stock S.P."/>
            <person name="Adams B.J."/>
            <person name="Sternberg P.W."/>
            <person name="Mortazavi A."/>
        </authorList>
    </citation>
    <scope>NUCLEOTIDE SEQUENCE [LARGE SCALE GENOMIC DNA]</scope>
    <source>
        <strain evidence="2 3">ALL</strain>
    </source>
</reference>
<reference evidence="2 3" key="2">
    <citation type="journal article" date="2019" name="G3 (Bethesda)">
        <title>Hybrid Assembly of the Genome of the Entomopathogenic Nematode Steinernema carpocapsae Identifies the X-Chromosome.</title>
        <authorList>
            <person name="Serra L."/>
            <person name="Macchietto M."/>
            <person name="Macias-Munoz A."/>
            <person name="McGill C.J."/>
            <person name="Rodriguez I.M."/>
            <person name="Rodriguez B."/>
            <person name="Murad R."/>
            <person name="Mortazavi A."/>
        </authorList>
    </citation>
    <scope>NUCLEOTIDE SEQUENCE [LARGE SCALE GENOMIC DNA]</scope>
    <source>
        <strain evidence="2 3">ALL</strain>
    </source>
</reference>
<dbReference type="PROSITE" id="PS50011">
    <property type="entry name" value="PROTEIN_KINASE_DOM"/>
    <property type="match status" value="1"/>
</dbReference>
<keyword evidence="3" id="KW-1185">Reference proteome</keyword>
<dbReference type="InterPro" id="IPR011009">
    <property type="entry name" value="Kinase-like_dom_sf"/>
</dbReference>
<dbReference type="OrthoDB" id="26722at2759"/>
<dbReference type="Pfam" id="PF07714">
    <property type="entry name" value="PK_Tyr_Ser-Thr"/>
    <property type="match status" value="1"/>
</dbReference>
<organism evidence="2 3">
    <name type="scientific">Steinernema carpocapsae</name>
    <name type="common">Entomopathogenic nematode</name>
    <dbReference type="NCBI Taxonomy" id="34508"/>
    <lineage>
        <taxon>Eukaryota</taxon>
        <taxon>Metazoa</taxon>
        <taxon>Ecdysozoa</taxon>
        <taxon>Nematoda</taxon>
        <taxon>Chromadorea</taxon>
        <taxon>Rhabditida</taxon>
        <taxon>Tylenchina</taxon>
        <taxon>Panagrolaimomorpha</taxon>
        <taxon>Strongyloidoidea</taxon>
        <taxon>Steinernematidae</taxon>
        <taxon>Steinernema</taxon>
    </lineage>
</organism>
<comment type="caution">
    <text evidence="2">The sequence shown here is derived from an EMBL/GenBank/DDBJ whole genome shotgun (WGS) entry which is preliminary data.</text>
</comment>
<dbReference type="STRING" id="34508.A0A4U5NHK1"/>
<evidence type="ECO:0000313" key="3">
    <source>
        <dbReference type="Proteomes" id="UP000298663"/>
    </source>
</evidence>
<dbReference type="GO" id="GO:0004672">
    <property type="term" value="F:protein kinase activity"/>
    <property type="evidence" value="ECO:0007669"/>
    <property type="project" value="InterPro"/>
</dbReference>
<dbReference type="GO" id="GO:0005737">
    <property type="term" value="C:cytoplasm"/>
    <property type="evidence" value="ECO:0007669"/>
    <property type="project" value="TreeGrafter"/>
</dbReference>